<dbReference type="Pfam" id="PF01082">
    <property type="entry name" value="Cu2_monooxygen"/>
    <property type="match status" value="1"/>
</dbReference>
<dbReference type="OrthoDB" id="129121at2759"/>
<dbReference type="InterPro" id="IPR020611">
    <property type="entry name" value="Cu2_ascorb_mOase_CS-1"/>
</dbReference>
<proteinExistence type="inferred from homology"/>
<evidence type="ECO:0000259" key="14">
    <source>
        <dbReference type="PROSITE" id="PS50836"/>
    </source>
</evidence>
<dbReference type="InterPro" id="IPR024548">
    <property type="entry name" value="Cu2_monoox_C"/>
</dbReference>
<gene>
    <name evidence="15" type="ORF">OSB1V03_LOCUS10642</name>
</gene>
<dbReference type="PANTHER" id="PTHR10157">
    <property type="entry name" value="DOPAMINE BETA HYDROXYLASE RELATED"/>
    <property type="match status" value="1"/>
</dbReference>
<dbReference type="GO" id="GO:0042420">
    <property type="term" value="P:dopamine catabolic process"/>
    <property type="evidence" value="ECO:0007669"/>
    <property type="project" value="TreeGrafter"/>
</dbReference>
<feature type="domain" description="DOMON" evidence="14">
    <location>
        <begin position="73"/>
        <end position="193"/>
    </location>
</feature>
<dbReference type="EMBL" id="OC862438">
    <property type="protein sequence ID" value="CAD7630229.1"/>
    <property type="molecule type" value="Genomic_DNA"/>
</dbReference>
<dbReference type="GO" id="GO:0005615">
    <property type="term" value="C:extracellular space"/>
    <property type="evidence" value="ECO:0007669"/>
    <property type="project" value="TreeGrafter"/>
</dbReference>
<dbReference type="SUPFAM" id="SSF49742">
    <property type="entry name" value="PHM/PNGase F"/>
    <property type="match status" value="2"/>
</dbReference>
<evidence type="ECO:0000256" key="1">
    <source>
        <dbReference type="ARBA" id="ARBA00001973"/>
    </source>
</evidence>
<dbReference type="PANTHER" id="PTHR10157:SF29">
    <property type="entry name" value="DOPAMINE BETA-HYDROXYLASE"/>
    <property type="match status" value="1"/>
</dbReference>
<dbReference type="InterPro" id="IPR028460">
    <property type="entry name" value="Tbh/DBH"/>
</dbReference>
<dbReference type="GO" id="GO:0030667">
    <property type="term" value="C:secretory granule membrane"/>
    <property type="evidence" value="ECO:0007669"/>
    <property type="project" value="TreeGrafter"/>
</dbReference>
<dbReference type="Pfam" id="PF03712">
    <property type="entry name" value="Cu2_monoox_C"/>
    <property type="match status" value="1"/>
</dbReference>
<keyword evidence="11" id="KW-1015">Disulfide bond</keyword>
<keyword evidence="9" id="KW-0503">Monooxygenase</keyword>
<dbReference type="Proteomes" id="UP000759131">
    <property type="component" value="Unassembled WGS sequence"/>
</dbReference>
<dbReference type="GO" id="GO:0004500">
    <property type="term" value="F:dopamine beta-monooxygenase activity"/>
    <property type="evidence" value="ECO:0007669"/>
    <property type="project" value="InterPro"/>
</dbReference>
<dbReference type="InterPro" id="IPR014784">
    <property type="entry name" value="Cu2_ascorb_mOase-like_C"/>
</dbReference>
<sequence length="612" mass="70727">MGISHELVNQCLTYITSERNIQLKTLRLLLIINIIMFSPIIILFYFHFNQIQGSPQELRESNLTFQTALDVDNHFRLFWTVDYETQSVTLEVRCILDRMYDWFAIGFSDYGSIGNSDLCILWTDRKHKIHFQDIHTDNNSFVFTDDESNDCRLLNVRRKAKLLRYAFHRDFDTCDPNDYIIEEGTTHIVYATGRGPISRVDGIRLIDHKHGFQRVQLLKLLEVLPKLASNTKMVDFVNSEVNVPDVETTYWCRRHALPPELKNKHHVIQYEAVIQEGNEALVHHMELFHCEVSGDQELPEWNGACFAPEKPKILENCKRVIAAWAMGAGAGLPIGGNNYSLYVMLEIHYNNVELKNDWIDSSGIRLYYTDKLRQHDAGVLEIGLEYTDKNSIPPHQQSFQLSGYCTSECTRASLPPYGITIFASQLHTHLTGARVWTQHLRGGVELPEVNRDNHYSQHFQEIRKLKHPVNVFPGDVLINTCDYQTIGRTNITLGGFAISDEMCVNYIHYYPKSNLEVCKSSVDTQYLRSYFEYMREREGQSTSANASVKQNYLSIEWNPNRALFLDRFYHSSPLSMQCNQSSGDRFPGYWNGIPVPEIHFPLKTSKRNCSKT</sequence>
<evidence type="ECO:0000256" key="9">
    <source>
        <dbReference type="ARBA" id="ARBA00023033"/>
    </source>
</evidence>
<protein>
    <recommendedName>
        <fullName evidence="14">DOMON domain-containing protein</fullName>
    </recommendedName>
</protein>
<feature type="transmembrane region" description="Helical" evidence="13">
    <location>
        <begin position="28"/>
        <end position="48"/>
    </location>
</feature>
<evidence type="ECO:0000313" key="16">
    <source>
        <dbReference type="Proteomes" id="UP000759131"/>
    </source>
</evidence>
<dbReference type="InterPro" id="IPR000323">
    <property type="entry name" value="Cu2_ascorb_mOase_N"/>
</dbReference>
<dbReference type="InterPro" id="IPR045266">
    <property type="entry name" value="DOH_DOMON"/>
</dbReference>
<comment type="subcellular location">
    <subcellularLocation>
        <location evidence="2">Membrane</location>
        <topology evidence="2">Single-pass membrane protein</topology>
    </subcellularLocation>
</comment>
<name>A0A7R9Q2R4_9ACAR</name>
<evidence type="ECO:0000256" key="8">
    <source>
        <dbReference type="ARBA" id="ARBA00023008"/>
    </source>
</evidence>
<keyword evidence="10 13" id="KW-0472">Membrane</keyword>
<comment type="similarity">
    <text evidence="3">Belongs to the copper type II ascorbate-dependent monooxygenase family.</text>
</comment>
<keyword evidence="5" id="KW-0479">Metal-binding</keyword>
<dbReference type="PRINTS" id="PR00767">
    <property type="entry name" value="DBMONOXGNASE"/>
</dbReference>
<dbReference type="Pfam" id="PF03351">
    <property type="entry name" value="DOMON"/>
    <property type="match status" value="1"/>
</dbReference>
<keyword evidence="16" id="KW-1185">Reference proteome</keyword>
<dbReference type="PROSITE" id="PS00084">
    <property type="entry name" value="CU2_MONOOXYGENASE_1"/>
    <property type="match status" value="1"/>
</dbReference>
<keyword evidence="12" id="KW-0325">Glycoprotein</keyword>
<dbReference type="InterPro" id="IPR005018">
    <property type="entry name" value="DOMON_domain"/>
</dbReference>
<evidence type="ECO:0000256" key="7">
    <source>
        <dbReference type="ARBA" id="ARBA00023002"/>
    </source>
</evidence>
<keyword evidence="6 13" id="KW-1133">Transmembrane helix</keyword>
<keyword evidence="7" id="KW-0560">Oxidoreductase</keyword>
<dbReference type="Gene3D" id="2.60.120.230">
    <property type="match status" value="1"/>
</dbReference>
<organism evidence="15">
    <name type="scientific">Medioppia subpectinata</name>
    <dbReference type="NCBI Taxonomy" id="1979941"/>
    <lineage>
        <taxon>Eukaryota</taxon>
        <taxon>Metazoa</taxon>
        <taxon>Ecdysozoa</taxon>
        <taxon>Arthropoda</taxon>
        <taxon>Chelicerata</taxon>
        <taxon>Arachnida</taxon>
        <taxon>Acari</taxon>
        <taxon>Acariformes</taxon>
        <taxon>Sarcoptiformes</taxon>
        <taxon>Oribatida</taxon>
        <taxon>Brachypylina</taxon>
        <taxon>Oppioidea</taxon>
        <taxon>Oppiidae</taxon>
        <taxon>Medioppia</taxon>
    </lineage>
</organism>
<evidence type="ECO:0000313" key="15">
    <source>
        <dbReference type="EMBL" id="CAD7630229.1"/>
    </source>
</evidence>
<evidence type="ECO:0000256" key="13">
    <source>
        <dbReference type="SAM" id="Phobius"/>
    </source>
</evidence>
<evidence type="ECO:0000256" key="6">
    <source>
        <dbReference type="ARBA" id="ARBA00022989"/>
    </source>
</evidence>
<dbReference type="InterPro" id="IPR036939">
    <property type="entry name" value="Cu2_ascorb_mOase_N_sf"/>
</dbReference>
<evidence type="ECO:0000256" key="12">
    <source>
        <dbReference type="ARBA" id="ARBA00023180"/>
    </source>
</evidence>
<evidence type="ECO:0000256" key="5">
    <source>
        <dbReference type="ARBA" id="ARBA00022723"/>
    </source>
</evidence>
<dbReference type="GO" id="GO:0006589">
    <property type="term" value="P:octopamine biosynthetic process"/>
    <property type="evidence" value="ECO:0007669"/>
    <property type="project" value="TreeGrafter"/>
</dbReference>
<dbReference type="PROSITE" id="PS50836">
    <property type="entry name" value="DOMON"/>
    <property type="match status" value="1"/>
</dbReference>
<keyword evidence="4 13" id="KW-0812">Transmembrane</keyword>
<evidence type="ECO:0000256" key="2">
    <source>
        <dbReference type="ARBA" id="ARBA00004167"/>
    </source>
</evidence>
<dbReference type="Gene3D" id="2.60.120.310">
    <property type="entry name" value="Copper type II, ascorbate-dependent monooxygenase, N-terminal domain"/>
    <property type="match status" value="1"/>
</dbReference>
<keyword evidence="8" id="KW-0186">Copper</keyword>
<dbReference type="CDD" id="cd09631">
    <property type="entry name" value="DOMON_DOH"/>
    <property type="match status" value="1"/>
</dbReference>
<dbReference type="AlphaFoldDB" id="A0A7R9Q2R4"/>
<dbReference type="SMART" id="SM00664">
    <property type="entry name" value="DoH"/>
    <property type="match status" value="1"/>
</dbReference>
<evidence type="ECO:0000256" key="11">
    <source>
        <dbReference type="ARBA" id="ARBA00023157"/>
    </source>
</evidence>
<comment type="cofactor">
    <cofactor evidence="1">
        <name>Cu(2+)</name>
        <dbReference type="ChEBI" id="CHEBI:29036"/>
    </cofactor>
</comment>
<evidence type="ECO:0000256" key="3">
    <source>
        <dbReference type="ARBA" id="ARBA00010676"/>
    </source>
</evidence>
<dbReference type="FunFam" id="2.60.120.310:FF:000004">
    <property type="entry name" value="DBH-like monooxygenase protein 1"/>
    <property type="match status" value="1"/>
</dbReference>
<dbReference type="GO" id="GO:0042421">
    <property type="term" value="P:norepinephrine biosynthetic process"/>
    <property type="evidence" value="ECO:0007669"/>
    <property type="project" value="TreeGrafter"/>
</dbReference>
<evidence type="ECO:0000256" key="10">
    <source>
        <dbReference type="ARBA" id="ARBA00023136"/>
    </source>
</evidence>
<dbReference type="GO" id="GO:0005507">
    <property type="term" value="F:copper ion binding"/>
    <property type="evidence" value="ECO:0007669"/>
    <property type="project" value="InterPro"/>
</dbReference>
<reference evidence="15" key="1">
    <citation type="submission" date="2020-11" db="EMBL/GenBank/DDBJ databases">
        <authorList>
            <person name="Tran Van P."/>
        </authorList>
    </citation>
    <scope>NUCLEOTIDE SEQUENCE</scope>
</reference>
<dbReference type="InterPro" id="IPR008977">
    <property type="entry name" value="PHM/PNGase_F_dom_sf"/>
</dbReference>
<dbReference type="EMBL" id="CAJPIZ010007863">
    <property type="protein sequence ID" value="CAG2110659.1"/>
    <property type="molecule type" value="Genomic_DNA"/>
</dbReference>
<accession>A0A7R9Q2R4</accession>
<evidence type="ECO:0000256" key="4">
    <source>
        <dbReference type="ARBA" id="ARBA00022692"/>
    </source>
</evidence>
<dbReference type="FunFam" id="2.60.120.230:FF:000001">
    <property type="entry name" value="Monooxygenase, DBH-like 1"/>
    <property type="match status" value="1"/>
</dbReference>
<dbReference type="InterPro" id="IPR000945">
    <property type="entry name" value="DBH-like"/>
</dbReference>